<organism evidence="2 3">
    <name type="scientific">Acinetobacter bereziniae</name>
    <name type="common">Acinetobacter genomosp. 10</name>
    <dbReference type="NCBI Taxonomy" id="106648"/>
    <lineage>
        <taxon>Bacteria</taxon>
        <taxon>Pseudomonadati</taxon>
        <taxon>Pseudomonadota</taxon>
        <taxon>Gammaproteobacteria</taxon>
        <taxon>Moraxellales</taxon>
        <taxon>Moraxellaceae</taxon>
        <taxon>Acinetobacter</taxon>
    </lineage>
</organism>
<evidence type="ECO:0000256" key="1">
    <source>
        <dbReference type="SAM" id="SignalP"/>
    </source>
</evidence>
<reference evidence="3" key="1">
    <citation type="journal article" date="2020" name="MBio">
        <title>Horizontal gene transfer to a defensive symbiont with a reduced genome amongst a multipartite beetle microbiome.</title>
        <authorList>
            <person name="Waterworth S.C."/>
            <person name="Florez L.V."/>
            <person name="Rees E.R."/>
            <person name="Hertweck C."/>
            <person name="Kaltenpoth M."/>
            <person name="Kwan J.C."/>
        </authorList>
    </citation>
    <scope>NUCLEOTIDE SEQUENCE [LARGE SCALE GENOMIC DNA]</scope>
</reference>
<keyword evidence="1" id="KW-0732">Signal</keyword>
<sequence length="710" mass="81790">MLFKNKILQYVLLVGLPLVVYPTSSFAGAAQEVASPTFDLSTNQYRILNLPILYPTNDNRTNIMLLLSDKGLASIKAFEVDKMSLWDTSSGLVPFYPTELTQASENKIPNKRAFYNLNDHVYDERCITLKSGAEVFLKQVSNHNKISQDEKSSLLEQRNQIKDCQQTITLIQVKAQWTQSAQQYASYLNGIILFYKANYSSATKIFTVLSQVNDPWLKETAQYMLIRTSLNELYSQSLGTYGDLDTQKVDQALLKTFFNRITDYFKLYPKGQYVASARGLLRRGYWIANQQDALVKEMIWQMDHPKSDYYNLDMSTFAAEIDRKVFGLENFNAKTLNDPFFLAIYDLMHMRQSDSTQYRPISWSELNAQKPVFKEQPELFRYLQAVHLHFIQKKSQDALNYLPEQKINSIQNYLELSQYTLKGVILEKSSDKNLVEQYWNHLLAISSNPYQKNLAEVALAIHYKNTNNQNAFLGNNSKIKQASLQKAFITQIANVKALESIITAKDSSSDKKNLALYTLLNKSLMTQNYMVFNKAYTTWLPQDASEYKAYNSKIKAYKSEPLFEVFVWNGHEITPTLKCPKLSTLTAGLEKNPKNLTYRLCLGEYMRNQGTALENFYGDYYYGPSFSQPKNAFIGETFSRGEVYKEIIKSNSKSELQAYALYRAVMCYSPSSINVCGGTDATKSTRKQWYAQIKRDYPNTTWAKSLKYYW</sequence>
<proteinExistence type="predicted"/>
<name>A0A833PHU9_ACIBZ</name>
<feature type="chain" id="PRO_5032294825" description="Outer membrane assembly lipoprotein YfiO" evidence="1">
    <location>
        <begin position="28"/>
        <end position="710"/>
    </location>
</feature>
<gene>
    <name evidence="2" type="ORF">GAK29_01206</name>
</gene>
<evidence type="ECO:0008006" key="4">
    <source>
        <dbReference type="Google" id="ProtNLM"/>
    </source>
</evidence>
<protein>
    <recommendedName>
        <fullName evidence="4">Outer membrane assembly lipoprotein YfiO</fullName>
    </recommendedName>
</protein>
<evidence type="ECO:0000313" key="3">
    <source>
        <dbReference type="Proteomes" id="UP000490535"/>
    </source>
</evidence>
<comment type="caution">
    <text evidence="2">The sequence shown here is derived from an EMBL/GenBank/DDBJ whole genome shotgun (WGS) entry which is preliminary data.</text>
</comment>
<dbReference type="Proteomes" id="UP000490535">
    <property type="component" value="Unassembled WGS sequence"/>
</dbReference>
<accession>A0A833PHU9</accession>
<feature type="signal peptide" evidence="1">
    <location>
        <begin position="1"/>
        <end position="27"/>
    </location>
</feature>
<evidence type="ECO:0000313" key="2">
    <source>
        <dbReference type="EMBL" id="KAF1026587.1"/>
    </source>
</evidence>
<dbReference type="EMBL" id="WNDP01000021">
    <property type="protein sequence ID" value="KAF1026587.1"/>
    <property type="molecule type" value="Genomic_DNA"/>
</dbReference>
<dbReference type="AlphaFoldDB" id="A0A833PHU9"/>